<dbReference type="STRING" id="98403.A0A151GCB9"/>
<feature type="region of interest" description="Disordered" evidence="1">
    <location>
        <begin position="1"/>
        <end position="20"/>
    </location>
</feature>
<comment type="caution">
    <text evidence="2">The sequence shown here is derived from an EMBL/GenBank/DDBJ whole genome shotgun (WGS) entry which is preliminary data.</text>
</comment>
<feature type="compositionally biased region" description="Polar residues" evidence="1">
    <location>
        <begin position="64"/>
        <end position="83"/>
    </location>
</feature>
<gene>
    <name evidence="2" type="ORF">DCS_06663</name>
</gene>
<dbReference type="Proteomes" id="UP000076580">
    <property type="component" value="Chromosome 03"/>
</dbReference>
<name>A0A151GCB9_DRECN</name>
<reference evidence="2 3" key="1">
    <citation type="journal article" date="2016" name="Sci. Rep.">
        <title>Insights into Adaptations to a Near-Obligate Nematode Endoparasitic Lifestyle from the Finished Genome of Drechmeria coniospora.</title>
        <authorList>
            <person name="Zhang L."/>
            <person name="Zhou Z."/>
            <person name="Guo Q."/>
            <person name="Fokkens L."/>
            <person name="Miskei M."/>
            <person name="Pocsi I."/>
            <person name="Zhang W."/>
            <person name="Chen M."/>
            <person name="Wang L."/>
            <person name="Sun Y."/>
            <person name="Donzelli B.G."/>
            <person name="Gibson D.M."/>
            <person name="Nelson D.R."/>
            <person name="Luo J.G."/>
            <person name="Rep M."/>
            <person name="Liu H."/>
            <person name="Yang S."/>
            <person name="Wang J."/>
            <person name="Krasnoff S.B."/>
            <person name="Xu Y."/>
            <person name="Molnar I."/>
            <person name="Lin M."/>
        </authorList>
    </citation>
    <scope>NUCLEOTIDE SEQUENCE [LARGE SCALE GENOMIC DNA]</scope>
    <source>
        <strain evidence="2 3">ARSEF 6962</strain>
    </source>
</reference>
<feature type="compositionally biased region" description="Gly residues" evidence="1">
    <location>
        <begin position="99"/>
        <end position="116"/>
    </location>
</feature>
<feature type="region of interest" description="Disordered" evidence="1">
    <location>
        <begin position="372"/>
        <end position="394"/>
    </location>
</feature>
<organism evidence="2 3">
    <name type="scientific">Drechmeria coniospora</name>
    <name type="common">Nematophagous fungus</name>
    <name type="synonym">Meria coniospora</name>
    <dbReference type="NCBI Taxonomy" id="98403"/>
    <lineage>
        <taxon>Eukaryota</taxon>
        <taxon>Fungi</taxon>
        <taxon>Dikarya</taxon>
        <taxon>Ascomycota</taxon>
        <taxon>Pezizomycotina</taxon>
        <taxon>Sordariomycetes</taxon>
        <taxon>Hypocreomycetidae</taxon>
        <taxon>Hypocreales</taxon>
        <taxon>Ophiocordycipitaceae</taxon>
        <taxon>Drechmeria</taxon>
    </lineage>
</organism>
<dbReference type="RefSeq" id="XP_040654055.1">
    <property type="nucleotide sequence ID" value="XM_040803951.1"/>
</dbReference>
<evidence type="ECO:0000313" key="3">
    <source>
        <dbReference type="Proteomes" id="UP000076580"/>
    </source>
</evidence>
<dbReference type="InParanoid" id="A0A151GCB9"/>
<evidence type="ECO:0000256" key="1">
    <source>
        <dbReference type="SAM" id="MobiDB-lite"/>
    </source>
</evidence>
<feature type="region of interest" description="Disordered" evidence="1">
    <location>
        <begin position="32"/>
        <end position="196"/>
    </location>
</feature>
<sequence length="394" mass="41507">MYRQAFRSAQIRARPELEKASRTTIAYFSTSQQLAANADAPPAGPTRPPKMATSGQRSRAAASEINSLVRNKSRGASSSSQTAAGPVGILDVRSLPRGGLRGRGGIRTSGRGGAEGGAAAAGQTRNPSRGPSPAGLGRFSRTGPGSAVRGGGPGRRGGAPGAASRGRRARAGNKNDDDKDAKRGPRQDPFEKMDPVEQEFDRAMRFGTRAAYNPSLTLDSLAPFMPASTSTAAGRTATVMQNLSILGTADPVGVPQDLQAKDYAQDLEVEGIRFFADAKAKAATEEYLQKKRREEAAGKEGEGATTSTEPIVKDAEEVVRTVILDRAIVGRHEKLAFAEDAVGVARSWHLRAETYTQKDVETFEKKLKSLLSSSGARAKPKAPAKAQAKAPARA</sequence>
<accession>A0A151GCB9</accession>
<dbReference type="EMBL" id="LAYC01000003">
    <property type="protein sequence ID" value="KYK54703.1"/>
    <property type="molecule type" value="Genomic_DNA"/>
</dbReference>
<keyword evidence="3" id="KW-1185">Reference proteome</keyword>
<evidence type="ECO:0000313" key="2">
    <source>
        <dbReference type="EMBL" id="KYK54703.1"/>
    </source>
</evidence>
<dbReference type="GeneID" id="63719306"/>
<dbReference type="AlphaFoldDB" id="A0A151GCB9"/>
<protein>
    <submittedName>
        <fullName evidence="2">Uncharacterized protein</fullName>
    </submittedName>
</protein>
<feature type="compositionally biased region" description="Gly residues" evidence="1">
    <location>
        <begin position="148"/>
        <end position="160"/>
    </location>
</feature>
<proteinExistence type="predicted"/>
<feature type="compositionally biased region" description="Basic and acidic residues" evidence="1">
    <location>
        <begin position="173"/>
        <end position="196"/>
    </location>
</feature>